<evidence type="ECO:0000313" key="2">
    <source>
        <dbReference type="Proteomes" id="UP001151760"/>
    </source>
</evidence>
<proteinExistence type="predicted"/>
<reference evidence="1" key="1">
    <citation type="journal article" date="2022" name="Int. J. Mol. Sci.">
        <title>Draft Genome of Tanacetum Coccineum: Genomic Comparison of Closely Related Tanacetum-Family Plants.</title>
        <authorList>
            <person name="Yamashiro T."/>
            <person name="Shiraishi A."/>
            <person name="Nakayama K."/>
            <person name="Satake H."/>
        </authorList>
    </citation>
    <scope>NUCLEOTIDE SEQUENCE</scope>
</reference>
<accession>A0ABQ4XKB9</accession>
<sequence>MNPIISLNILPSHHITQHLFQSLNPSSDYQSSFTTTGDDSIDAINHVMSFLTAVVTSRYPTTNNQLRKSSNPRKQDTINDWRVTLQPIQGRQISFAAGEGDTCLRNSALNLRGNGMIRGFKEKSVAADDLGAYDSDCDELNTTKVALMANLSHYGSNALAKVYNHDNVNNNMLNQAVQAMPSFEESNVVNHSETEITSDSNIIPYS</sequence>
<name>A0ABQ4XKB9_9ASTR</name>
<reference evidence="1" key="2">
    <citation type="submission" date="2022-01" db="EMBL/GenBank/DDBJ databases">
        <authorList>
            <person name="Yamashiro T."/>
            <person name="Shiraishi A."/>
            <person name="Satake H."/>
            <person name="Nakayama K."/>
        </authorList>
    </citation>
    <scope>NUCLEOTIDE SEQUENCE</scope>
</reference>
<comment type="caution">
    <text evidence="1">The sequence shown here is derived from an EMBL/GenBank/DDBJ whole genome shotgun (WGS) entry which is preliminary data.</text>
</comment>
<keyword evidence="2" id="KW-1185">Reference proteome</keyword>
<organism evidence="1 2">
    <name type="scientific">Tanacetum coccineum</name>
    <dbReference type="NCBI Taxonomy" id="301880"/>
    <lineage>
        <taxon>Eukaryota</taxon>
        <taxon>Viridiplantae</taxon>
        <taxon>Streptophyta</taxon>
        <taxon>Embryophyta</taxon>
        <taxon>Tracheophyta</taxon>
        <taxon>Spermatophyta</taxon>
        <taxon>Magnoliopsida</taxon>
        <taxon>eudicotyledons</taxon>
        <taxon>Gunneridae</taxon>
        <taxon>Pentapetalae</taxon>
        <taxon>asterids</taxon>
        <taxon>campanulids</taxon>
        <taxon>Asterales</taxon>
        <taxon>Asteraceae</taxon>
        <taxon>Asteroideae</taxon>
        <taxon>Anthemideae</taxon>
        <taxon>Anthemidinae</taxon>
        <taxon>Tanacetum</taxon>
    </lineage>
</organism>
<protein>
    <submittedName>
        <fullName evidence="1">Uncharacterized protein</fullName>
    </submittedName>
</protein>
<evidence type="ECO:0000313" key="1">
    <source>
        <dbReference type="EMBL" id="GJS65466.1"/>
    </source>
</evidence>
<gene>
    <name evidence="1" type="ORF">Tco_0680030</name>
</gene>
<dbReference type="EMBL" id="BQNB010009580">
    <property type="protein sequence ID" value="GJS65466.1"/>
    <property type="molecule type" value="Genomic_DNA"/>
</dbReference>
<dbReference type="Proteomes" id="UP001151760">
    <property type="component" value="Unassembled WGS sequence"/>
</dbReference>